<keyword evidence="9" id="KW-0378">Hydrolase</keyword>
<evidence type="ECO:0000256" key="1">
    <source>
        <dbReference type="ARBA" id="ARBA00022448"/>
    </source>
</evidence>
<comment type="caution">
    <text evidence="9">The sequence shown here is derived from an EMBL/GenBank/DDBJ whole genome shotgun (WGS) entry which is preliminary data.</text>
</comment>
<comment type="similarity">
    <text evidence="7">Belongs to the ABC transporter superfamily. Spermidine/putrescine importer (TC 3.A.1.11.1) family.</text>
</comment>
<dbReference type="GO" id="GO:0016787">
    <property type="term" value="F:hydrolase activity"/>
    <property type="evidence" value="ECO:0007669"/>
    <property type="project" value="UniProtKB-KW"/>
</dbReference>
<dbReference type="PROSITE" id="PS00211">
    <property type="entry name" value="ABC_TRANSPORTER_1"/>
    <property type="match status" value="1"/>
</dbReference>
<evidence type="ECO:0000256" key="7">
    <source>
        <dbReference type="RuleBase" id="RU364083"/>
    </source>
</evidence>
<comment type="subunit">
    <text evidence="7">The complex is composed of two ATP-binding proteins (PotA), two transmembrane proteins (PotB and PotC) and a solute-binding protein (PotD).</text>
</comment>
<dbReference type="Gene3D" id="3.40.50.300">
    <property type="entry name" value="P-loop containing nucleotide triphosphate hydrolases"/>
    <property type="match status" value="1"/>
</dbReference>
<name>A0ABR4R4Y4_9BORD</name>
<dbReference type="InterPro" id="IPR005893">
    <property type="entry name" value="PotA-like"/>
</dbReference>
<dbReference type="NCBIfam" id="TIGR01187">
    <property type="entry name" value="potA"/>
    <property type="match status" value="1"/>
</dbReference>
<evidence type="ECO:0000313" key="9">
    <source>
        <dbReference type="EMBL" id="KCB26019.1"/>
    </source>
</evidence>
<dbReference type="SMART" id="SM00382">
    <property type="entry name" value="AAA"/>
    <property type="match status" value="1"/>
</dbReference>
<organism evidence="9 10">
    <name type="scientific">Bordetella hinzii OH87 BAL007II</name>
    <dbReference type="NCBI Taxonomy" id="1331262"/>
    <lineage>
        <taxon>Bacteria</taxon>
        <taxon>Pseudomonadati</taxon>
        <taxon>Pseudomonadota</taxon>
        <taxon>Betaproteobacteria</taxon>
        <taxon>Burkholderiales</taxon>
        <taxon>Alcaligenaceae</taxon>
        <taxon>Bordetella</taxon>
    </lineage>
</organism>
<dbReference type="RefSeq" id="WP_032961205.1">
    <property type="nucleotide sequence ID" value="NZ_JHEM01000002.1"/>
</dbReference>
<dbReference type="GO" id="GO:0005524">
    <property type="term" value="F:ATP binding"/>
    <property type="evidence" value="ECO:0007669"/>
    <property type="project" value="UniProtKB-KW"/>
</dbReference>
<comment type="function">
    <text evidence="7">Part of the ABC transporter complex PotABCD involved in spermidine/putrescine import. Responsible for energy coupling to the transport system.</text>
</comment>
<dbReference type="PANTHER" id="PTHR42781:SF4">
    <property type="entry name" value="SPERMIDINE_PUTRESCINE IMPORT ATP-BINDING PROTEIN POTA"/>
    <property type="match status" value="1"/>
</dbReference>
<feature type="domain" description="ABC transporter" evidence="8">
    <location>
        <begin position="6"/>
        <end position="236"/>
    </location>
</feature>
<keyword evidence="2 7" id="KW-1003">Cell membrane</keyword>
<keyword evidence="1 7" id="KW-0813">Transport</keyword>
<sequence>MKPSPVELIQISKRFGAAQALSPLDLRVEGGELIALLGPSGCGKTTTLRILAGFETPDTGSVHIDGRDVTDLPPNRRGLGMVFQNYSLFPHMTVGENIAFGLKMRRMSRADQAARVREMLDLVRLGGYEDRQIHQLSGGQQQRIALARALVTNPAVLLLDEPLGALDKNLREGMQFELRALQQRLGITSVMVTHDQEEAVTMSDRVAVMSAGRIVQIGAPREVYARPLTRFVSEFLGTSNIFEGVFGADGDGNPAVQLDIAPGRLLPVDAAGSVPDRGARVQVAVRPERIRLAQQGELSAKVRAVIFRGSHYAYEMDVAGRGQPVFVYHQAHSPVAGVGENVALTWDAHSAVVLNEVRE</sequence>
<comment type="catalytic activity">
    <reaction evidence="7">
        <text>ATP + H2O + polyamine-[polyamine-binding protein]Side 1 = ADP + phosphate + polyamineSide 2 + [polyamine-binding protein]Side 1.</text>
        <dbReference type="EC" id="7.6.2.11"/>
    </reaction>
</comment>
<dbReference type="InterPro" id="IPR013611">
    <property type="entry name" value="Transp-assoc_OB_typ2"/>
</dbReference>
<dbReference type="Gene3D" id="2.40.50.100">
    <property type="match status" value="1"/>
</dbReference>
<evidence type="ECO:0000256" key="5">
    <source>
        <dbReference type="ARBA" id="ARBA00022967"/>
    </source>
</evidence>
<evidence type="ECO:0000256" key="6">
    <source>
        <dbReference type="ARBA" id="ARBA00023136"/>
    </source>
</evidence>
<dbReference type="SUPFAM" id="SSF50331">
    <property type="entry name" value="MOP-like"/>
    <property type="match status" value="1"/>
</dbReference>
<dbReference type="PROSITE" id="PS50893">
    <property type="entry name" value="ABC_TRANSPORTER_2"/>
    <property type="match status" value="1"/>
</dbReference>
<keyword evidence="10" id="KW-1185">Reference proteome</keyword>
<evidence type="ECO:0000313" key="10">
    <source>
        <dbReference type="Proteomes" id="UP000025748"/>
    </source>
</evidence>
<proteinExistence type="inferred from homology"/>
<dbReference type="InterPro" id="IPR050093">
    <property type="entry name" value="ABC_SmlMolc_Importer"/>
</dbReference>
<accession>A0ABR4R4Y4</accession>
<gene>
    <name evidence="7" type="primary">potA</name>
    <name evidence="9" type="ORF">L544_3374</name>
</gene>
<protein>
    <recommendedName>
        <fullName evidence="7">Spermidine/putrescine import ATP-binding protein PotA</fullName>
        <ecNumber evidence="7">7.6.2.11</ecNumber>
    </recommendedName>
</protein>
<dbReference type="InterPro" id="IPR003439">
    <property type="entry name" value="ABC_transporter-like_ATP-bd"/>
</dbReference>
<keyword evidence="4 7" id="KW-0067">ATP-binding</keyword>
<keyword evidence="6 7" id="KW-0472">Membrane</keyword>
<dbReference type="EMBL" id="JHEM01000002">
    <property type="protein sequence ID" value="KCB26019.1"/>
    <property type="molecule type" value="Genomic_DNA"/>
</dbReference>
<keyword evidence="5 7" id="KW-1278">Translocase</keyword>
<dbReference type="Pfam" id="PF08402">
    <property type="entry name" value="TOBE_2"/>
    <property type="match status" value="1"/>
</dbReference>
<dbReference type="InterPro" id="IPR027417">
    <property type="entry name" value="P-loop_NTPase"/>
</dbReference>
<dbReference type="SUPFAM" id="SSF52540">
    <property type="entry name" value="P-loop containing nucleoside triphosphate hydrolases"/>
    <property type="match status" value="1"/>
</dbReference>
<dbReference type="Pfam" id="PF00005">
    <property type="entry name" value="ABC_tran"/>
    <property type="match status" value="1"/>
</dbReference>
<dbReference type="Proteomes" id="UP000025748">
    <property type="component" value="Unassembled WGS sequence"/>
</dbReference>
<evidence type="ECO:0000259" key="8">
    <source>
        <dbReference type="PROSITE" id="PS50893"/>
    </source>
</evidence>
<dbReference type="EC" id="7.6.2.11" evidence="7"/>
<keyword evidence="3 7" id="KW-0547">Nucleotide-binding</keyword>
<evidence type="ECO:0000256" key="4">
    <source>
        <dbReference type="ARBA" id="ARBA00022840"/>
    </source>
</evidence>
<dbReference type="InterPro" id="IPR017871">
    <property type="entry name" value="ABC_transporter-like_CS"/>
</dbReference>
<evidence type="ECO:0000256" key="2">
    <source>
        <dbReference type="ARBA" id="ARBA00022475"/>
    </source>
</evidence>
<dbReference type="PANTHER" id="PTHR42781">
    <property type="entry name" value="SPERMIDINE/PUTRESCINE IMPORT ATP-BINDING PROTEIN POTA"/>
    <property type="match status" value="1"/>
</dbReference>
<dbReference type="InterPro" id="IPR003593">
    <property type="entry name" value="AAA+_ATPase"/>
</dbReference>
<evidence type="ECO:0000256" key="3">
    <source>
        <dbReference type="ARBA" id="ARBA00022741"/>
    </source>
</evidence>
<reference evidence="9 10" key="1">
    <citation type="submission" date="2014-03" db="EMBL/GenBank/DDBJ databases">
        <title>Genome sequence of Bordetella hinzii.</title>
        <authorList>
            <person name="Register K."/>
            <person name="Harvill E."/>
            <person name="Goodfield L.L."/>
            <person name="Ivanov Y.V."/>
            <person name="Meyer J.A."/>
            <person name="Muse S.J."/>
            <person name="Jacobs N."/>
            <person name="Bendor L."/>
            <person name="Smallridge W.E."/>
            <person name="Brinkac L.M."/>
            <person name="Sanka R."/>
            <person name="Kim M."/>
            <person name="Losada L."/>
        </authorList>
    </citation>
    <scope>NUCLEOTIDE SEQUENCE [LARGE SCALE GENOMIC DNA]</scope>
    <source>
        <strain evidence="9 10">OH87 BAL007II</strain>
    </source>
</reference>
<dbReference type="InterPro" id="IPR008995">
    <property type="entry name" value="Mo/tungstate-bd_C_term_dom"/>
</dbReference>